<dbReference type="CDD" id="cd15859">
    <property type="entry name" value="SNARE_SYN8"/>
    <property type="match status" value="1"/>
</dbReference>
<keyword evidence="13" id="KW-1185">Reference proteome</keyword>
<dbReference type="OrthoDB" id="244190at2759"/>
<name>A0A517LG36_9PEZI</name>
<evidence type="ECO:0000256" key="9">
    <source>
        <dbReference type="SAM" id="MobiDB-lite"/>
    </source>
</evidence>
<dbReference type="SMART" id="SM00397">
    <property type="entry name" value="t_SNARE"/>
    <property type="match status" value="1"/>
</dbReference>
<evidence type="ECO:0000256" key="8">
    <source>
        <dbReference type="ARBA" id="ARBA00023136"/>
    </source>
</evidence>
<keyword evidence="3" id="KW-0813">Transport</keyword>
<feature type="region of interest" description="Disordered" evidence="9">
    <location>
        <begin position="172"/>
        <end position="207"/>
    </location>
</feature>
<feature type="compositionally biased region" description="Polar residues" evidence="9">
    <location>
        <begin position="147"/>
        <end position="156"/>
    </location>
</feature>
<dbReference type="GO" id="GO:0006896">
    <property type="term" value="P:Golgi to vacuole transport"/>
    <property type="evidence" value="ECO:0007669"/>
    <property type="project" value="UniProtKB-ARBA"/>
</dbReference>
<keyword evidence="6 10" id="KW-1133">Transmembrane helix</keyword>
<dbReference type="GO" id="GO:0016020">
    <property type="term" value="C:membrane"/>
    <property type="evidence" value="ECO:0007669"/>
    <property type="project" value="UniProtKB-SubCell"/>
</dbReference>
<dbReference type="GO" id="GO:0005768">
    <property type="term" value="C:endosome"/>
    <property type="evidence" value="ECO:0007669"/>
    <property type="project" value="UniProtKB-ARBA"/>
</dbReference>
<dbReference type="FunFam" id="1.20.5.110:FF:000060">
    <property type="entry name" value="SNARE complex subunit (Syn8)"/>
    <property type="match status" value="1"/>
</dbReference>
<dbReference type="PANTHER" id="PTHR12791">
    <property type="entry name" value="GOLGI SNARE BET1-RELATED"/>
    <property type="match status" value="1"/>
</dbReference>
<dbReference type="GO" id="GO:0015031">
    <property type="term" value="P:protein transport"/>
    <property type="evidence" value="ECO:0007669"/>
    <property type="project" value="UniProtKB-KW"/>
</dbReference>
<dbReference type="Proteomes" id="UP000316270">
    <property type="component" value="Chromosome 11"/>
</dbReference>
<keyword evidence="8 10" id="KW-0472">Membrane</keyword>
<dbReference type="AlphaFoldDB" id="A0A517LG36"/>
<keyword evidence="7" id="KW-0175">Coiled coil</keyword>
<reference evidence="12 13" key="1">
    <citation type="submission" date="2019-07" db="EMBL/GenBank/DDBJ databases">
        <title>Finished genome of Venturia effusa.</title>
        <authorList>
            <person name="Young C.A."/>
            <person name="Cox M.P."/>
            <person name="Ganley A.R.D."/>
            <person name="David W.J."/>
        </authorList>
    </citation>
    <scope>NUCLEOTIDE SEQUENCE [LARGE SCALE GENOMIC DNA]</scope>
    <source>
        <strain evidence="13">albino</strain>
    </source>
</reference>
<feature type="compositionally biased region" description="Polar residues" evidence="9">
    <location>
        <begin position="172"/>
        <end position="190"/>
    </location>
</feature>
<dbReference type="SUPFAM" id="SSF58038">
    <property type="entry name" value="SNARE fusion complex"/>
    <property type="match status" value="1"/>
</dbReference>
<dbReference type="EMBL" id="CP042195">
    <property type="protein sequence ID" value="QDS74613.1"/>
    <property type="molecule type" value="Genomic_DNA"/>
</dbReference>
<keyword evidence="4 10" id="KW-0812">Transmembrane</keyword>
<dbReference type="STRING" id="50376.A0A517LG36"/>
<proteinExistence type="predicted"/>
<comment type="subcellular location">
    <subcellularLocation>
        <location evidence="2">Endomembrane system</location>
    </subcellularLocation>
    <subcellularLocation>
        <location evidence="1">Membrane</location>
        <topology evidence="1">Single-pass membrane protein</topology>
    </subcellularLocation>
</comment>
<feature type="region of interest" description="Disordered" evidence="9">
    <location>
        <begin position="134"/>
        <end position="159"/>
    </location>
</feature>
<evidence type="ECO:0000313" key="12">
    <source>
        <dbReference type="EMBL" id="QDS74613.1"/>
    </source>
</evidence>
<evidence type="ECO:0000256" key="10">
    <source>
        <dbReference type="SAM" id="Phobius"/>
    </source>
</evidence>
<protein>
    <recommendedName>
        <fullName evidence="11">t-SNARE coiled-coil homology domain-containing protein</fullName>
    </recommendedName>
</protein>
<evidence type="ECO:0000313" key="13">
    <source>
        <dbReference type="Proteomes" id="UP000316270"/>
    </source>
</evidence>
<feature type="domain" description="T-SNARE coiled-coil homology" evidence="11">
    <location>
        <begin position="221"/>
        <end position="283"/>
    </location>
</feature>
<dbReference type="InterPro" id="IPR000727">
    <property type="entry name" value="T_SNARE_dom"/>
</dbReference>
<evidence type="ECO:0000256" key="4">
    <source>
        <dbReference type="ARBA" id="ARBA00022692"/>
    </source>
</evidence>
<dbReference type="GO" id="GO:0061025">
    <property type="term" value="P:membrane fusion"/>
    <property type="evidence" value="ECO:0007669"/>
    <property type="project" value="UniProtKB-ARBA"/>
</dbReference>
<accession>A0A517LG36</accession>
<evidence type="ECO:0000256" key="3">
    <source>
        <dbReference type="ARBA" id="ARBA00022448"/>
    </source>
</evidence>
<evidence type="ECO:0000256" key="6">
    <source>
        <dbReference type="ARBA" id="ARBA00022989"/>
    </source>
</evidence>
<evidence type="ECO:0000256" key="7">
    <source>
        <dbReference type="ARBA" id="ARBA00023054"/>
    </source>
</evidence>
<organism evidence="12 13">
    <name type="scientific">Venturia effusa</name>
    <dbReference type="NCBI Taxonomy" id="50376"/>
    <lineage>
        <taxon>Eukaryota</taxon>
        <taxon>Fungi</taxon>
        <taxon>Dikarya</taxon>
        <taxon>Ascomycota</taxon>
        <taxon>Pezizomycotina</taxon>
        <taxon>Dothideomycetes</taxon>
        <taxon>Pleosporomycetidae</taxon>
        <taxon>Venturiales</taxon>
        <taxon>Venturiaceae</taxon>
        <taxon>Venturia</taxon>
    </lineage>
</organism>
<dbReference type="Gene3D" id="1.20.5.110">
    <property type="match status" value="1"/>
</dbReference>
<feature type="transmembrane region" description="Helical" evidence="10">
    <location>
        <begin position="291"/>
        <end position="309"/>
    </location>
</feature>
<feature type="compositionally biased region" description="Basic and acidic residues" evidence="9">
    <location>
        <begin position="196"/>
        <end position="207"/>
    </location>
</feature>
<keyword evidence="5" id="KW-0653">Protein transport</keyword>
<evidence type="ECO:0000256" key="2">
    <source>
        <dbReference type="ARBA" id="ARBA00004308"/>
    </source>
</evidence>
<sequence>MTEESSLHLQVQRQSIHIGARAVGTPQRWDRHHPPLETEQGRILDMATTNPSQLLLLADHIKLSLLERQRAISLDLEPNSHDGQISRSLDSLKAGIEQLESHASGWDDPLNPTVEQQSTADHLARLKEQYTDLHSQFHGHPNPNPNVPSTLTQPNDPSLAADFTNVQKASKLSKSVRFTNGPSAASQPPKTSRYAPYRDDPAEAAPDHSALDNQQIHEYHKSVISEQDEHLDRLGQSIGRQRELSIQIGDELDSQVDLLEEVGERVDRHQSQLDGASKRLTTFARKAKENWSLTTIVTLIIILVLLIIITKR</sequence>
<gene>
    <name evidence="12" type="ORF">FKW77_008797</name>
</gene>
<evidence type="ECO:0000259" key="11">
    <source>
        <dbReference type="PROSITE" id="PS50192"/>
    </source>
</evidence>
<dbReference type="PROSITE" id="PS50192">
    <property type="entry name" value="T_SNARE"/>
    <property type="match status" value="1"/>
</dbReference>
<evidence type="ECO:0000256" key="5">
    <source>
        <dbReference type="ARBA" id="ARBA00022927"/>
    </source>
</evidence>
<evidence type="ECO:0000256" key="1">
    <source>
        <dbReference type="ARBA" id="ARBA00004167"/>
    </source>
</evidence>